<reference evidence="2 3" key="1">
    <citation type="submission" date="2024-06" db="EMBL/GenBank/DDBJ databases">
        <authorList>
            <person name="Kaempfer P."/>
            <person name="Viver T."/>
        </authorList>
    </citation>
    <scope>NUCLEOTIDE SEQUENCE [LARGE SCALE GENOMIC DNA]</scope>
    <source>
        <strain evidence="2 3">ST-119</strain>
    </source>
</reference>
<evidence type="ECO:0000313" key="2">
    <source>
        <dbReference type="EMBL" id="MFL9843782.1"/>
    </source>
</evidence>
<feature type="chain" id="PRO_5046677802" evidence="1">
    <location>
        <begin position="19"/>
        <end position="233"/>
    </location>
</feature>
<proteinExistence type="predicted"/>
<dbReference type="InterPro" id="IPR032578">
    <property type="entry name" value="DUF4919"/>
</dbReference>
<sequence length="233" mass="26557">MKKIFILLAAFIVLGTSAQEQLTKKPDFTAIAKNIKAENSPYFYTTLFERYNRADTSMTIEERRHLYYGLAFTTVKTPERLAQTEEKLREILHQPNPTKKDYEDVITYTGVVLQAYPFSISVKKYREYCLKELGLYEMAAKEHAQSEILIDAMLSSGDGTTQDKSIYIIDLKNEYELIEVLGFTTPGDAYTAAGKYDYLVLDENAYQLEGLFFNTTGITITDTKTGVTDNTNF</sequence>
<dbReference type="RefSeq" id="WP_408084034.1">
    <property type="nucleotide sequence ID" value="NZ_JBELPZ010000003.1"/>
</dbReference>
<name>A0ABW8YWA6_9FLAO</name>
<keyword evidence="3" id="KW-1185">Reference proteome</keyword>
<gene>
    <name evidence="2" type="ORF">ABS766_05050</name>
</gene>
<protein>
    <submittedName>
        <fullName evidence="2">DUF4919 domain-containing protein</fullName>
    </submittedName>
</protein>
<accession>A0ABW8YWA6</accession>
<organism evidence="2 3">
    <name type="scientific">Flavobacterium rhizosphaerae</name>
    <dbReference type="NCBI Taxonomy" id="3163298"/>
    <lineage>
        <taxon>Bacteria</taxon>
        <taxon>Pseudomonadati</taxon>
        <taxon>Bacteroidota</taxon>
        <taxon>Flavobacteriia</taxon>
        <taxon>Flavobacteriales</taxon>
        <taxon>Flavobacteriaceae</taxon>
        <taxon>Flavobacterium</taxon>
    </lineage>
</organism>
<dbReference type="Proteomes" id="UP001629156">
    <property type="component" value="Unassembled WGS sequence"/>
</dbReference>
<comment type="caution">
    <text evidence="2">The sequence shown here is derived from an EMBL/GenBank/DDBJ whole genome shotgun (WGS) entry which is preliminary data.</text>
</comment>
<evidence type="ECO:0000256" key="1">
    <source>
        <dbReference type="SAM" id="SignalP"/>
    </source>
</evidence>
<feature type="signal peptide" evidence="1">
    <location>
        <begin position="1"/>
        <end position="18"/>
    </location>
</feature>
<keyword evidence="1" id="KW-0732">Signal</keyword>
<dbReference type="EMBL" id="JBELPZ010000003">
    <property type="protein sequence ID" value="MFL9843782.1"/>
    <property type="molecule type" value="Genomic_DNA"/>
</dbReference>
<evidence type="ECO:0000313" key="3">
    <source>
        <dbReference type="Proteomes" id="UP001629156"/>
    </source>
</evidence>
<dbReference type="Pfam" id="PF16266">
    <property type="entry name" value="DUF4919"/>
    <property type="match status" value="1"/>
</dbReference>